<evidence type="ECO:0000256" key="5">
    <source>
        <dbReference type="ARBA" id="ARBA00023136"/>
    </source>
</evidence>
<comment type="subcellular location">
    <subcellularLocation>
        <location evidence="1">Cell membrane</location>
        <topology evidence="1">Multi-pass membrane protein</topology>
    </subcellularLocation>
</comment>
<keyword evidence="3 6" id="KW-0812">Transmembrane</keyword>
<evidence type="ECO:0000256" key="6">
    <source>
        <dbReference type="SAM" id="Phobius"/>
    </source>
</evidence>
<evidence type="ECO:0000256" key="2">
    <source>
        <dbReference type="ARBA" id="ARBA00022475"/>
    </source>
</evidence>
<evidence type="ECO:0000259" key="7">
    <source>
        <dbReference type="Pfam" id="PF13396"/>
    </source>
</evidence>
<evidence type="ECO:0000313" key="8">
    <source>
        <dbReference type="EMBL" id="AWB96510.1"/>
    </source>
</evidence>
<dbReference type="GO" id="GO:0005886">
    <property type="term" value="C:plasma membrane"/>
    <property type="evidence" value="ECO:0007669"/>
    <property type="project" value="UniProtKB-SubCell"/>
</dbReference>
<dbReference type="Proteomes" id="UP000244729">
    <property type="component" value="Chromosome"/>
</dbReference>
<proteinExistence type="predicted"/>
<name>A0A2S0WZ14_9MICO</name>
<dbReference type="InterPro" id="IPR027379">
    <property type="entry name" value="CLS_N"/>
</dbReference>
<evidence type="ECO:0000256" key="3">
    <source>
        <dbReference type="ARBA" id="ARBA00022692"/>
    </source>
</evidence>
<feature type="transmembrane region" description="Helical" evidence="6">
    <location>
        <begin position="41"/>
        <end position="61"/>
    </location>
</feature>
<evidence type="ECO:0000256" key="1">
    <source>
        <dbReference type="ARBA" id="ARBA00004651"/>
    </source>
</evidence>
<feature type="transmembrane region" description="Helical" evidence="6">
    <location>
        <begin position="6"/>
        <end position="29"/>
    </location>
</feature>
<keyword evidence="9" id="KW-1185">Reference proteome</keyword>
<reference evidence="8 9" key="1">
    <citation type="submission" date="2018-04" db="EMBL/GenBank/DDBJ databases">
        <authorList>
            <person name="Li J."/>
        </authorList>
    </citation>
    <scope>NUCLEOTIDE SEQUENCE [LARGE SCALE GENOMIC DNA]</scope>
    <source>
        <strain evidence="9">30A</strain>
    </source>
</reference>
<gene>
    <name evidence="8" type="ORF">DCE93_13360</name>
</gene>
<dbReference type="AlphaFoldDB" id="A0A2S0WZ14"/>
<protein>
    <recommendedName>
        <fullName evidence="7">Cardiolipin synthase N-terminal domain-containing protein</fullName>
    </recommendedName>
</protein>
<keyword evidence="2" id="KW-1003">Cell membrane</keyword>
<organism evidence="8 9">
    <name type="scientific">Agromyces badenianii</name>
    <dbReference type="NCBI Taxonomy" id="2080742"/>
    <lineage>
        <taxon>Bacteria</taxon>
        <taxon>Bacillati</taxon>
        <taxon>Actinomycetota</taxon>
        <taxon>Actinomycetes</taxon>
        <taxon>Micrococcales</taxon>
        <taxon>Microbacteriaceae</taxon>
        <taxon>Agromyces</taxon>
    </lineage>
</organism>
<feature type="domain" description="Cardiolipin synthase N-terminal" evidence="7">
    <location>
        <begin position="21"/>
        <end position="63"/>
    </location>
</feature>
<dbReference type="RefSeq" id="WP_108596306.1">
    <property type="nucleotide sequence ID" value="NZ_CP028913.1"/>
</dbReference>
<dbReference type="KEGG" id="agm:DCE93_13360"/>
<keyword evidence="4 6" id="KW-1133">Transmembrane helix</keyword>
<accession>A0A2S0WZ14</accession>
<evidence type="ECO:0000313" key="9">
    <source>
        <dbReference type="Proteomes" id="UP000244729"/>
    </source>
</evidence>
<dbReference type="EMBL" id="CP028913">
    <property type="protein sequence ID" value="AWB96510.1"/>
    <property type="molecule type" value="Genomic_DNA"/>
</dbReference>
<sequence length="75" mass="8422">MDGMFGWNIMAALVALLYLAVIVWVVSQIVRSAELNELERWVWAIAVICFPLLGSIVWFIAGPHPFGIRLARGPR</sequence>
<dbReference type="OrthoDB" id="5125212at2"/>
<keyword evidence="5 6" id="KW-0472">Membrane</keyword>
<evidence type="ECO:0000256" key="4">
    <source>
        <dbReference type="ARBA" id="ARBA00022989"/>
    </source>
</evidence>
<dbReference type="Pfam" id="PF13396">
    <property type="entry name" value="PLDc_N"/>
    <property type="match status" value="1"/>
</dbReference>